<evidence type="ECO:0000313" key="2">
    <source>
        <dbReference type="EMBL" id="QEM83085.1"/>
    </source>
</evidence>
<name>A0A5C1NLQ7_9GAMM</name>
<evidence type="ECO:0000313" key="3">
    <source>
        <dbReference type="Proteomes" id="UP000324285"/>
    </source>
</evidence>
<dbReference type="AlphaFoldDB" id="A0A5C1NLQ7"/>
<dbReference type="PANTHER" id="PTHR34219:SF1">
    <property type="entry name" value="PEPSY DOMAIN-CONTAINING PROTEIN"/>
    <property type="match status" value="1"/>
</dbReference>
<feature type="transmembrane region" description="Helical" evidence="1">
    <location>
        <begin position="379"/>
        <end position="399"/>
    </location>
</feature>
<evidence type="ECO:0000256" key="1">
    <source>
        <dbReference type="SAM" id="Phobius"/>
    </source>
</evidence>
<dbReference type="Pfam" id="PF03929">
    <property type="entry name" value="PepSY_TM"/>
    <property type="match status" value="1"/>
</dbReference>
<reference evidence="2" key="1">
    <citation type="submission" date="2021-02" db="EMBL/GenBank/DDBJ databases">
        <title>Strain Y2R2, a novel species of the genus Halomonas.</title>
        <authorList>
            <person name="Huang H."/>
        </authorList>
    </citation>
    <scope>NUCLEOTIDE SEQUENCE</scope>
    <source>
        <strain evidence="2">Y2R2</strain>
    </source>
</reference>
<dbReference type="EMBL" id="CP038437">
    <property type="protein sequence ID" value="QEM83085.1"/>
    <property type="molecule type" value="Genomic_DNA"/>
</dbReference>
<sequence length="464" mass="50675">MHSAHSREAPPKASWAPALKALVIRLHFYVGLLVGPFIFFAALSGTLYALTPALEKMLYQHALSTGTVTSDVAPHSLAEQIGAAQQYLGHDVLPSAVRPAPEAGATTRVMFSDPKLKSGEHRAIFIDPTNLEVRGDLTVYGTSGVLPLRKTIDQLHRSLMLGDLGRLYSELAASWLWIAALGGLAIWWFSPKVPRQDSSKLSRSARRLRTRRRHSTLGLVLLVGLLGLSATGMTWSKWAGDNFFTLLKIGGWTTPRVSVELDASESASTDPHAGHHDHSVSHAGHAIPLDDFDHVLTQARSAGLDAGLIELIVPGEQQAWKVREIDRSWPSQVDEVTVHPSSFQVLEQVAFSDYPLMAKLTRWGVDAHMGVLFGRPNQLLLTALGIGIMTMVAWGYAMWWRRRPSVSQPLWHTLGRLPFPALLLTGIISLGLGYAMPVMGVSLLVFLLIDGVRSLASTRQATTA</sequence>
<accession>A0A5C1NLQ7</accession>
<dbReference type="Proteomes" id="UP000324285">
    <property type="component" value="Chromosome"/>
</dbReference>
<organism evidence="2 3">
    <name type="scientific">Halomonas binhaiensis</name>
    <dbReference type="NCBI Taxonomy" id="2562282"/>
    <lineage>
        <taxon>Bacteria</taxon>
        <taxon>Pseudomonadati</taxon>
        <taxon>Pseudomonadota</taxon>
        <taxon>Gammaproteobacteria</taxon>
        <taxon>Oceanospirillales</taxon>
        <taxon>Halomonadaceae</taxon>
        <taxon>Halomonas</taxon>
    </lineage>
</organism>
<keyword evidence="1" id="KW-0472">Membrane</keyword>
<dbReference type="PANTHER" id="PTHR34219">
    <property type="entry name" value="IRON-REGULATED INNER MEMBRANE PROTEIN-RELATED"/>
    <property type="match status" value="1"/>
</dbReference>
<dbReference type="RefSeq" id="WP_149286207.1">
    <property type="nucleotide sequence ID" value="NZ_CP038437.2"/>
</dbReference>
<protein>
    <submittedName>
        <fullName evidence="2">PepSY domain-containing protein</fullName>
    </submittedName>
</protein>
<dbReference type="KEGG" id="hbh:E4T21_17205"/>
<proteinExistence type="predicted"/>
<keyword evidence="1" id="KW-1133">Transmembrane helix</keyword>
<feature type="transmembrane region" description="Helical" evidence="1">
    <location>
        <begin position="167"/>
        <end position="189"/>
    </location>
</feature>
<dbReference type="OrthoDB" id="9791166at2"/>
<keyword evidence="1" id="KW-0812">Transmembrane</keyword>
<feature type="transmembrane region" description="Helical" evidence="1">
    <location>
        <begin position="419"/>
        <end position="449"/>
    </location>
</feature>
<feature type="transmembrane region" description="Helical" evidence="1">
    <location>
        <begin position="216"/>
        <end position="235"/>
    </location>
</feature>
<keyword evidence="3" id="KW-1185">Reference proteome</keyword>
<gene>
    <name evidence="2" type="ORF">E4T21_17205</name>
</gene>
<dbReference type="InterPro" id="IPR005625">
    <property type="entry name" value="PepSY-ass_TM"/>
</dbReference>
<feature type="transmembrane region" description="Helical" evidence="1">
    <location>
        <begin position="26"/>
        <end position="50"/>
    </location>
</feature>